<name>A0A4R2MI22_RUBGE</name>
<dbReference type="Proteomes" id="UP000295106">
    <property type="component" value="Unassembled WGS sequence"/>
</dbReference>
<dbReference type="Gene3D" id="2.40.50.100">
    <property type="match status" value="1"/>
</dbReference>
<dbReference type="PANTHER" id="PTHR32347:SF23">
    <property type="entry name" value="BLL5650 PROTEIN"/>
    <property type="match status" value="1"/>
</dbReference>
<feature type="coiled-coil region" evidence="3">
    <location>
        <begin position="71"/>
        <end position="129"/>
    </location>
</feature>
<reference evidence="4 5" key="1">
    <citation type="submission" date="2019-03" db="EMBL/GenBank/DDBJ databases">
        <title>Genomic Encyclopedia of Type Strains, Phase IV (KMG-IV): sequencing the most valuable type-strain genomes for metagenomic binning, comparative biology and taxonomic classification.</title>
        <authorList>
            <person name="Goeker M."/>
        </authorList>
    </citation>
    <scope>NUCLEOTIDE SEQUENCE [LARGE SCALE GENOMIC DNA]</scope>
    <source>
        <strain evidence="4 5">DSM 1709</strain>
    </source>
</reference>
<dbReference type="PANTHER" id="PTHR32347">
    <property type="entry name" value="EFFLUX SYSTEM COMPONENT YKNX-RELATED"/>
    <property type="match status" value="1"/>
</dbReference>
<evidence type="ECO:0000256" key="3">
    <source>
        <dbReference type="SAM" id="Coils"/>
    </source>
</evidence>
<evidence type="ECO:0000313" key="5">
    <source>
        <dbReference type="Proteomes" id="UP000295106"/>
    </source>
</evidence>
<dbReference type="OrthoDB" id="8558741at2"/>
<sequence length="320" mass="33281">MNALPQRAAALAALLFLAGCGQRTDAPLAGYAEAELVYVAASAGGTLRTLHVRRGDAVQAGQPMFALDADAEALSRQAADARRAAAESQADDLRKGKRPLERAALDAQLAQARAALAASESALKRQRALVDQGFVSAARLDELVAARDADAARVHELEADRRLADEAARADAVAAAAASARGAGADAALARWHEDQKARAAPVAAQVYDTLYRPGEWVPAGSPVVVLLPPGAVKLRFFVPEALLARAQVGASVAVACDGCPAGLTARIGHVSHEAEYTPPVIYSNESRSKLVFRAEAWPDGVSALKPGQPVQVSLPDAAR</sequence>
<comment type="caution">
    <text evidence="4">The sequence shown here is derived from an EMBL/GenBank/DDBJ whole genome shotgun (WGS) entry which is preliminary data.</text>
</comment>
<organism evidence="4 5">
    <name type="scientific">Rubrivivax gelatinosus</name>
    <name type="common">Rhodocyclus gelatinosus</name>
    <name type="synonym">Rhodopseudomonas gelatinosa</name>
    <dbReference type="NCBI Taxonomy" id="28068"/>
    <lineage>
        <taxon>Bacteria</taxon>
        <taxon>Pseudomonadati</taxon>
        <taxon>Pseudomonadota</taxon>
        <taxon>Betaproteobacteria</taxon>
        <taxon>Burkholderiales</taxon>
        <taxon>Sphaerotilaceae</taxon>
        <taxon>Rubrivivax</taxon>
    </lineage>
</organism>
<dbReference type="AlphaFoldDB" id="A0A4R2MI22"/>
<accession>A0A4R2MI22</accession>
<evidence type="ECO:0000313" key="4">
    <source>
        <dbReference type="EMBL" id="TCP04294.1"/>
    </source>
</evidence>
<dbReference type="InterPro" id="IPR050465">
    <property type="entry name" value="UPF0194_transport"/>
</dbReference>
<comment type="subcellular location">
    <subcellularLocation>
        <location evidence="1">Cell envelope</location>
    </subcellularLocation>
</comment>
<dbReference type="PROSITE" id="PS51257">
    <property type="entry name" value="PROKAR_LIPOPROTEIN"/>
    <property type="match status" value="1"/>
</dbReference>
<dbReference type="RefSeq" id="WP_132644818.1">
    <property type="nucleotide sequence ID" value="NZ_CP181386.1"/>
</dbReference>
<evidence type="ECO:0000256" key="2">
    <source>
        <dbReference type="ARBA" id="ARBA00023054"/>
    </source>
</evidence>
<dbReference type="GO" id="GO:0030313">
    <property type="term" value="C:cell envelope"/>
    <property type="evidence" value="ECO:0007669"/>
    <property type="project" value="UniProtKB-SubCell"/>
</dbReference>
<gene>
    <name evidence="4" type="ORF">EV684_10244</name>
</gene>
<dbReference type="Gene3D" id="2.40.30.170">
    <property type="match status" value="1"/>
</dbReference>
<keyword evidence="2 3" id="KW-0175">Coiled coil</keyword>
<dbReference type="EMBL" id="SLXD01000002">
    <property type="protein sequence ID" value="TCP04294.1"/>
    <property type="molecule type" value="Genomic_DNA"/>
</dbReference>
<dbReference type="PRINTS" id="PR01490">
    <property type="entry name" value="RTXTOXIND"/>
</dbReference>
<protein>
    <submittedName>
        <fullName evidence="4">HlyD family secretion protein</fullName>
    </submittedName>
</protein>
<dbReference type="GeneID" id="99685166"/>
<evidence type="ECO:0000256" key="1">
    <source>
        <dbReference type="ARBA" id="ARBA00004196"/>
    </source>
</evidence>
<proteinExistence type="predicted"/>